<dbReference type="HAMAP" id="MF_00047">
    <property type="entry name" value="Dala_Dala_lig"/>
    <property type="match status" value="1"/>
</dbReference>
<dbReference type="PIRSF" id="PIRSF039102">
    <property type="entry name" value="Ddl/VanB"/>
    <property type="match status" value="1"/>
</dbReference>
<dbReference type="InterPro" id="IPR016185">
    <property type="entry name" value="PreATP-grasp_dom_sf"/>
</dbReference>
<dbReference type="InterPro" id="IPR005905">
    <property type="entry name" value="D_ala_D_ala"/>
</dbReference>
<dbReference type="Proteomes" id="UP000010953">
    <property type="component" value="Unassembled WGS sequence"/>
</dbReference>
<dbReference type="InterPro" id="IPR000291">
    <property type="entry name" value="D-Ala_lig_Van_CS"/>
</dbReference>
<feature type="active site" evidence="14">
    <location>
        <position position="317"/>
    </location>
</feature>
<dbReference type="PROSITE" id="PS00844">
    <property type="entry name" value="DALA_DALA_LIGASE_2"/>
    <property type="match status" value="1"/>
</dbReference>
<dbReference type="GO" id="GO:0005737">
    <property type="term" value="C:cytoplasm"/>
    <property type="evidence" value="ECO:0007669"/>
    <property type="project" value="UniProtKB-SubCell"/>
</dbReference>
<dbReference type="PROSITE" id="PS00843">
    <property type="entry name" value="DALA_DALA_LIGASE_1"/>
    <property type="match status" value="1"/>
</dbReference>
<comment type="catalytic activity">
    <reaction evidence="12 13">
        <text>2 D-alanine + ATP = D-alanyl-D-alanine + ADP + phosphate + H(+)</text>
        <dbReference type="Rhea" id="RHEA:11224"/>
        <dbReference type="ChEBI" id="CHEBI:15378"/>
        <dbReference type="ChEBI" id="CHEBI:30616"/>
        <dbReference type="ChEBI" id="CHEBI:43474"/>
        <dbReference type="ChEBI" id="CHEBI:57416"/>
        <dbReference type="ChEBI" id="CHEBI:57822"/>
        <dbReference type="ChEBI" id="CHEBI:456216"/>
        <dbReference type="EC" id="6.3.2.4"/>
    </reaction>
</comment>
<keyword evidence="5 13" id="KW-0963">Cytoplasm</keyword>
<dbReference type="GO" id="GO:0071555">
    <property type="term" value="P:cell wall organization"/>
    <property type="evidence" value="ECO:0007669"/>
    <property type="project" value="UniProtKB-KW"/>
</dbReference>
<comment type="cofactor">
    <cofactor evidence="1">
        <name>Mn(2+)</name>
        <dbReference type="ChEBI" id="CHEBI:29035"/>
    </cofactor>
</comment>
<evidence type="ECO:0000256" key="7">
    <source>
        <dbReference type="ARBA" id="ARBA00022741"/>
    </source>
</evidence>
<keyword evidence="6 13" id="KW-0436">Ligase</keyword>
<dbReference type="PROSITE" id="PS50975">
    <property type="entry name" value="ATP_GRASP"/>
    <property type="match status" value="1"/>
</dbReference>
<dbReference type="InterPro" id="IPR011761">
    <property type="entry name" value="ATP-grasp"/>
</dbReference>
<dbReference type="PANTHER" id="PTHR23132:SF23">
    <property type="entry name" value="D-ALANINE--D-ALANINE LIGASE B"/>
    <property type="match status" value="1"/>
</dbReference>
<dbReference type="InterPro" id="IPR013815">
    <property type="entry name" value="ATP_grasp_subdomain_1"/>
</dbReference>
<dbReference type="UniPathway" id="UPA00219"/>
<dbReference type="Pfam" id="PF01820">
    <property type="entry name" value="Dala_Dala_lig_N"/>
    <property type="match status" value="1"/>
</dbReference>
<dbReference type="InParanoid" id="M7XII8"/>
<evidence type="ECO:0000256" key="10">
    <source>
        <dbReference type="ARBA" id="ARBA00022984"/>
    </source>
</evidence>
<comment type="pathway">
    <text evidence="13">Cell wall biogenesis; peptidoglycan biosynthesis.</text>
</comment>
<dbReference type="EMBL" id="AMZY02000006">
    <property type="protein sequence ID" value="EMS34348.1"/>
    <property type="molecule type" value="Genomic_DNA"/>
</dbReference>
<evidence type="ECO:0000256" key="1">
    <source>
        <dbReference type="ARBA" id="ARBA00001936"/>
    </source>
</evidence>
<evidence type="ECO:0000259" key="17">
    <source>
        <dbReference type="PROSITE" id="PS50975"/>
    </source>
</evidence>
<keyword evidence="11 13" id="KW-0961">Cell wall biogenesis/degradation</keyword>
<evidence type="ECO:0000313" key="19">
    <source>
        <dbReference type="Proteomes" id="UP000010953"/>
    </source>
</evidence>
<dbReference type="Gene3D" id="3.40.50.20">
    <property type="match status" value="1"/>
</dbReference>
<comment type="function">
    <text evidence="13">Cell wall formation.</text>
</comment>
<evidence type="ECO:0000256" key="5">
    <source>
        <dbReference type="ARBA" id="ARBA00022490"/>
    </source>
</evidence>
<dbReference type="GO" id="GO:0046872">
    <property type="term" value="F:metal ion binding"/>
    <property type="evidence" value="ECO:0007669"/>
    <property type="project" value="UniProtKB-KW"/>
</dbReference>
<dbReference type="SUPFAM" id="SSF52440">
    <property type="entry name" value="PreATP-grasp domain"/>
    <property type="match status" value="1"/>
</dbReference>
<dbReference type="GO" id="GO:0005524">
    <property type="term" value="F:ATP binding"/>
    <property type="evidence" value="ECO:0007669"/>
    <property type="project" value="UniProtKB-UniRule"/>
</dbReference>
<keyword evidence="15" id="KW-0479">Metal-binding</keyword>
<feature type="binding site" evidence="15">
    <location>
        <position position="292"/>
    </location>
    <ligand>
        <name>Mg(2+)</name>
        <dbReference type="ChEBI" id="CHEBI:18420"/>
        <label>1</label>
    </ligand>
</feature>
<protein>
    <recommendedName>
        <fullName evidence="4 13">D-alanine--D-alanine ligase</fullName>
        <ecNumber evidence="4 13">6.3.2.4</ecNumber>
    </recommendedName>
    <alternativeName>
        <fullName evidence="13">D-Ala-D-Ala ligase</fullName>
    </alternativeName>
    <alternativeName>
        <fullName evidence="13">D-alanylalanine synthetase</fullName>
    </alternativeName>
</protein>
<dbReference type="NCBIfam" id="NF002527">
    <property type="entry name" value="PRK01966.1-3"/>
    <property type="match status" value="1"/>
</dbReference>
<dbReference type="InterPro" id="IPR011095">
    <property type="entry name" value="Dala_Dala_lig_C"/>
</dbReference>
<accession>M7XII8</accession>
<evidence type="ECO:0000256" key="12">
    <source>
        <dbReference type="ARBA" id="ARBA00047614"/>
    </source>
</evidence>
<keyword evidence="9 13" id="KW-0133">Cell shape</keyword>
<feature type="binding site" evidence="15">
    <location>
        <position position="306"/>
    </location>
    <ligand>
        <name>Mg(2+)</name>
        <dbReference type="ChEBI" id="CHEBI:18420"/>
        <label>2</label>
    </ligand>
</feature>
<evidence type="ECO:0000256" key="11">
    <source>
        <dbReference type="ARBA" id="ARBA00023316"/>
    </source>
</evidence>
<evidence type="ECO:0000256" key="14">
    <source>
        <dbReference type="PIRSR" id="PIRSR039102-1"/>
    </source>
</evidence>
<feature type="active site" evidence="14">
    <location>
        <position position="30"/>
    </location>
</feature>
<keyword evidence="19" id="KW-1185">Reference proteome</keyword>
<dbReference type="EC" id="6.3.2.4" evidence="4 13"/>
<evidence type="ECO:0000256" key="2">
    <source>
        <dbReference type="ARBA" id="ARBA00004496"/>
    </source>
</evidence>
<keyword evidence="15" id="KW-0464">Manganese</keyword>
<name>M7XII8_9BACT</name>
<evidence type="ECO:0000313" key="18">
    <source>
        <dbReference type="EMBL" id="EMS34348.1"/>
    </source>
</evidence>
<dbReference type="PANTHER" id="PTHR23132">
    <property type="entry name" value="D-ALANINE--D-ALANINE LIGASE"/>
    <property type="match status" value="1"/>
</dbReference>
<evidence type="ECO:0000256" key="6">
    <source>
        <dbReference type="ARBA" id="ARBA00022598"/>
    </source>
</evidence>
<dbReference type="eggNOG" id="COG1181">
    <property type="taxonomic scope" value="Bacteria"/>
</dbReference>
<dbReference type="STRING" id="1239962.C943_03567"/>
<dbReference type="FunCoup" id="M7XII8">
    <property type="interactions" value="277"/>
</dbReference>
<comment type="similarity">
    <text evidence="3 13">Belongs to the D-alanine--D-alanine ligase family.</text>
</comment>
<gene>
    <name evidence="13" type="primary">ddl</name>
    <name evidence="18" type="ORF">C943_03567</name>
</gene>
<feature type="active site" evidence="14">
    <location>
        <position position="181"/>
    </location>
</feature>
<dbReference type="Gene3D" id="3.30.470.20">
    <property type="entry name" value="ATP-grasp fold, B domain"/>
    <property type="match status" value="1"/>
</dbReference>
<sequence length="346" mass="38189">MDRCMIAVFVLHLQAMKKKIALVTGGFTGESVISLKSAAVVEKNLDHARYDIFKILVYPGNWYHETSNGDKIPVDLNDFSILLGGERIKFDGIFNILHGSPGEDGKLAGYFDMLGIPYTTCDALTSAITMNKGYTKAIVQDIPELHVAKSMQLFGKQVGQAEKILKNLKLPLFVKPNNGGSSIGMSKVKEASALQEALDKAFHEDSQVLVEEFVSGREFSIGVYKAKGSITVLPATEIISSKEFFDFEAKYVPGVTEEITPGRMSGEEVARVNRIIEKIYQKLNCKGSVRVDYFLEHGSGNFYFIEINTVPGQTETSLITQQVKATGMAIRDFYTLLIEEMLGTGK</sequence>
<keyword evidence="10 13" id="KW-0573">Peptidoglycan synthesis</keyword>
<evidence type="ECO:0000256" key="13">
    <source>
        <dbReference type="HAMAP-Rule" id="MF_00047"/>
    </source>
</evidence>
<evidence type="ECO:0000256" key="15">
    <source>
        <dbReference type="PIRSR" id="PIRSR039102-3"/>
    </source>
</evidence>
<keyword evidence="15" id="KW-0460">Magnesium</keyword>
<evidence type="ECO:0000256" key="3">
    <source>
        <dbReference type="ARBA" id="ARBA00010871"/>
    </source>
</evidence>
<evidence type="ECO:0000256" key="4">
    <source>
        <dbReference type="ARBA" id="ARBA00012216"/>
    </source>
</evidence>
<dbReference type="NCBIfam" id="TIGR01205">
    <property type="entry name" value="D_ala_D_alaTIGR"/>
    <property type="match status" value="1"/>
</dbReference>
<dbReference type="InterPro" id="IPR011127">
    <property type="entry name" value="Dala_Dala_lig_N"/>
</dbReference>
<comment type="caution">
    <text evidence="18">The sequence shown here is derived from an EMBL/GenBank/DDBJ whole genome shotgun (WGS) entry which is preliminary data.</text>
</comment>
<reference evidence="18" key="1">
    <citation type="submission" date="2013-01" db="EMBL/GenBank/DDBJ databases">
        <title>Genome assembly of Mariniradius saccharolyticus AK6.</title>
        <authorList>
            <person name="Vaidya B."/>
            <person name="Khatri I."/>
            <person name="Tanuku N.R.S."/>
            <person name="Subramanian S."/>
            <person name="Pinnaka A."/>
        </authorList>
    </citation>
    <scope>NUCLEOTIDE SEQUENCE [LARGE SCALE GENOMIC DNA]</scope>
    <source>
        <strain evidence="18">AK6</strain>
    </source>
</reference>
<dbReference type="Gene3D" id="3.30.1490.20">
    <property type="entry name" value="ATP-grasp fold, A domain"/>
    <property type="match status" value="1"/>
</dbReference>
<evidence type="ECO:0000256" key="8">
    <source>
        <dbReference type="ARBA" id="ARBA00022840"/>
    </source>
</evidence>
<evidence type="ECO:0000256" key="16">
    <source>
        <dbReference type="PROSITE-ProRule" id="PRU00409"/>
    </source>
</evidence>
<proteinExistence type="inferred from homology"/>
<comment type="subcellular location">
    <subcellularLocation>
        <location evidence="2 13">Cytoplasm</location>
    </subcellularLocation>
</comment>
<feature type="binding site" evidence="15">
    <location>
        <position position="308"/>
    </location>
    <ligand>
        <name>Mg(2+)</name>
        <dbReference type="ChEBI" id="CHEBI:18420"/>
        <label>2</label>
    </ligand>
</feature>
<dbReference type="GO" id="GO:0008716">
    <property type="term" value="F:D-alanine-D-alanine ligase activity"/>
    <property type="evidence" value="ECO:0007669"/>
    <property type="project" value="UniProtKB-UniRule"/>
</dbReference>
<feature type="binding site" evidence="15">
    <location>
        <position position="306"/>
    </location>
    <ligand>
        <name>Mg(2+)</name>
        <dbReference type="ChEBI" id="CHEBI:18420"/>
        <label>1</label>
    </ligand>
</feature>
<dbReference type="GO" id="GO:0009252">
    <property type="term" value="P:peptidoglycan biosynthetic process"/>
    <property type="evidence" value="ECO:0007669"/>
    <property type="project" value="UniProtKB-UniRule"/>
</dbReference>
<evidence type="ECO:0000256" key="9">
    <source>
        <dbReference type="ARBA" id="ARBA00022960"/>
    </source>
</evidence>
<feature type="domain" description="ATP-grasp" evidence="17">
    <location>
        <begin position="132"/>
        <end position="339"/>
    </location>
</feature>
<dbReference type="GO" id="GO:0008360">
    <property type="term" value="P:regulation of cell shape"/>
    <property type="evidence" value="ECO:0007669"/>
    <property type="project" value="UniProtKB-KW"/>
</dbReference>
<dbReference type="SUPFAM" id="SSF56059">
    <property type="entry name" value="Glutathione synthetase ATP-binding domain-like"/>
    <property type="match status" value="1"/>
</dbReference>
<dbReference type="NCBIfam" id="NF002378">
    <property type="entry name" value="PRK01372.1"/>
    <property type="match status" value="1"/>
</dbReference>
<keyword evidence="7 16" id="KW-0547">Nucleotide-binding</keyword>
<organism evidence="18 19">
    <name type="scientific">Mariniradius saccharolyticus AK6</name>
    <dbReference type="NCBI Taxonomy" id="1239962"/>
    <lineage>
        <taxon>Bacteria</taxon>
        <taxon>Pseudomonadati</taxon>
        <taxon>Bacteroidota</taxon>
        <taxon>Cytophagia</taxon>
        <taxon>Cytophagales</taxon>
        <taxon>Cyclobacteriaceae</taxon>
        <taxon>Mariniradius</taxon>
    </lineage>
</organism>
<dbReference type="Pfam" id="PF07478">
    <property type="entry name" value="Dala_Dala_lig_C"/>
    <property type="match status" value="1"/>
</dbReference>
<keyword evidence="8 16" id="KW-0067">ATP-binding</keyword>
<comment type="cofactor">
    <cofactor evidence="15">
        <name>Mg(2+)</name>
        <dbReference type="ChEBI" id="CHEBI:18420"/>
    </cofactor>
    <cofactor evidence="15">
        <name>Mn(2+)</name>
        <dbReference type="ChEBI" id="CHEBI:29035"/>
    </cofactor>
    <text evidence="15">Binds 2 magnesium or manganese ions per subunit.</text>
</comment>
<dbReference type="AlphaFoldDB" id="M7XII8"/>